<name>A0A7J6KIL5_PEROL</name>
<feature type="non-terminal residue" evidence="2">
    <location>
        <position position="1"/>
    </location>
</feature>
<evidence type="ECO:0000256" key="1">
    <source>
        <dbReference type="SAM" id="MobiDB-lite"/>
    </source>
</evidence>
<dbReference type="AlphaFoldDB" id="A0A7J6KIL5"/>
<accession>A0A7J6KIL5</accession>
<sequence>VDRIRLEEAVDRERDEVRNAVNRLRKGLRQGSKQPDGRRIEDLINDIRCSLPTKTPTSRLPETISKDLKAAILSAISIEISTRDTLRRSSAAPQRTDSVNSSRAHGEPLKRRENLLSRCALAYQLGVLDSS</sequence>
<evidence type="ECO:0000313" key="2">
    <source>
        <dbReference type="EMBL" id="KAF4646978.1"/>
    </source>
</evidence>
<dbReference type="Proteomes" id="UP000570595">
    <property type="component" value="Unassembled WGS sequence"/>
</dbReference>
<gene>
    <name evidence="2" type="ORF">FOZ61_004843</name>
</gene>
<organism evidence="2 3">
    <name type="scientific">Perkinsus olseni</name>
    <name type="common">Perkinsus atlanticus</name>
    <dbReference type="NCBI Taxonomy" id="32597"/>
    <lineage>
        <taxon>Eukaryota</taxon>
        <taxon>Sar</taxon>
        <taxon>Alveolata</taxon>
        <taxon>Perkinsozoa</taxon>
        <taxon>Perkinsea</taxon>
        <taxon>Perkinsida</taxon>
        <taxon>Perkinsidae</taxon>
        <taxon>Perkinsus</taxon>
    </lineage>
</organism>
<proteinExistence type="predicted"/>
<evidence type="ECO:0000313" key="3">
    <source>
        <dbReference type="Proteomes" id="UP000570595"/>
    </source>
</evidence>
<reference evidence="2 3" key="1">
    <citation type="submission" date="2020-04" db="EMBL/GenBank/DDBJ databases">
        <title>Perkinsus olseni comparative genomics.</title>
        <authorList>
            <person name="Bogema D.R."/>
        </authorList>
    </citation>
    <scope>NUCLEOTIDE SEQUENCE [LARGE SCALE GENOMIC DNA]</scope>
    <source>
        <strain evidence="2">ATCC PRA-179</strain>
    </source>
</reference>
<comment type="caution">
    <text evidence="2">The sequence shown here is derived from an EMBL/GenBank/DDBJ whole genome shotgun (WGS) entry which is preliminary data.</text>
</comment>
<feature type="compositionally biased region" description="Polar residues" evidence="1">
    <location>
        <begin position="91"/>
        <end position="103"/>
    </location>
</feature>
<protein>
    <submittedName>
        <fullName evidence="2">Uncharacterized protein</fullName>
    </submittedName>
</protein>
<feature type="non-terminal residue" evidence="2">
    <location>
        <position position="131"/>
    </location>
</feature>
<feature type="region of interest" description="Disordered" evidence="1">
    <location>
        <begin position="84"/>
        <end position="110"/>
    </location>
</feature>
<dbReference type="EMBL" id="JABAHT010002732">
    <property type="protein sequence ID" value="KAF4646978.1"/>
    <property type="molecule type" value="Genomic_DNA"/>
</dbReference>